<reference evidence="8 9" key="1">
    <citation type="submission" date="2018-09" db="EMBL/GenBank/DDBJ databases">
        <title>Complete genome sequence of Euzebya sp. DY32-46 isolated from seawater of Pacific Ocean.</title>
        <authorList>
            <person name="Xu L."/>
            <person name="Wu Y.-H."/>
            <person name="Xu X.-W."/>
        </authorList>
    </citation>
    <scope>NUCLEOTIDE SEQUENCE [LARGE SCALE GENOMIC DNA]</scope>
    <source>
        <strain evidence="8 9">DY32-46</strain>
    </source>
</reference>
<dbReference type="Proteomes" id="UP000264006">
    <property type="component" value="Chromosome"/>
</dbReference>
<dbReference type="Pfam" id="PF00005">
    <property type="entry name" value="ABC_tran"/>
    <property type="match status" value="1"/>
</dbReference>
<dbReference type="PROSITE" id="PS50893">
    <property type="entry name" value="ABC_TRANSPORTER_2"/>
    <property type="match status" value="1"/>
</dbReference>
<protein>
    <submittedName>
        <fullName evidence="8">Putrescine transport ATP-binding protein PotA</fullName>
    </submittedName>
</protein>
<dbReference type="InterPro" id="IPR047641">
    <property type="entry name" value="ABC_transpr_MalK/UgpC-like"/>
</dbReference>
<evidence type="ECO:0000256" key="5">
    <source>
        <dbReference type="ARBA" id="ARBA00022967"/>
    </source>
</evidence>
<sequence>MAAIQLKGVRRTAPDGTVLLDDVDLRVGRDELLGLIGPSGAGKSTLMRAIAGVDPIHSGVVGIGGVDMTTVGMRDRNVALVTDARRLRRLMSVVEELVLPAELRRLDDEDEATDPRWWARGRRGGRRTGRPLGPPAIPRRLMSRAMERMPTALLLDEPLADLGPVEQRTLLEELASFRTATGITVVLATNHHWQVMRLADRVAVMRAGRIETVASPEELRRRPSSTFVAGFVGDPPRRFVDARVAESSGLGWLVVGAQRLRVPGGLPGPLRERLDTVVRLAASPDQLWLSRPEDPVDLRLAGTVESVVHRGSTDHVIVDVGSGRWTGRADPGTSPAAGAAVELTVAVRQLSAFDPTDGRAIWHGDGGPSPG</sequence>
<dbReference type="RefSeq" id="WP_114590723.1">
    <property type="nucleotide sequence ID" value="NZ_CP031165.1"/>
</dbReference>
<keyword evidence="6" id="KW-0472">Membrane</keyword>
<proteinExistence type="predicted"/>
<dbReference type="EMBL" id="CP031165">
    <property type="protein sequence ID" value="AXV06009.1"/>
    <property type="molecule type" value="Genomic_DNA"/>
</dbReference>
<keyword evidence="1" id="KW-0813">Transport</keyword>
<evidence type="ECO:0000256" key="6">
    <source>
        <dbReference type="ARBA" id="ARBA00023136"/>
    </source>
</evidence>
<name>A0A346XUW2_9ACTN</name>
<accession>A0A346XUW2</accession>
<evidence type="ECO:0000256" key="1">
    <source>
        <dbReference type="ARBA" id="ARBA00022448"/>
    </source>
</evidence>
<dbReference type="InterPro" id="IPR008995">
    <property type="entry name" value="Mo/tungstate-bd_C_term_dom"/>
</dbReference>
<dbReference type="GO" id="GO:0016887">
    <property type="term" value="F:ATP hydrolysis activity"/>
    <property type="evidence" value="ECO:0007669"/>
    <property type="project" value="InterPro"/>
</dbReference>
<evidence type="ECO:0000313" key="8">
    <source>
        <dbReference type="EMBL" id="AXV06009.1"/>
    </source>
</evidence>
<evidence type="ECO:0000256" key="3">
    <source>
        <dbReference type="ARBA" id="ARBA00022741"/>
    </source>
</evidence>
<dbReference type="Gene3D" id="3.40.50.300">
    <property type="entry name" value="P-loop containing nucleotide triphosphate hydrolases"/>
    <property type="match status" value="1"/>
</dbReference>
<dbReference type="PANTHER" id="PTHR43875">
    <property type="entry name" value="MALTODEXTRIN IMPORT ATP-BINDING PROTEIN MSMX"/>
    <property type="match status" value="1"/>
</dbReference>
<dbReference type="InterPro" id="IPR003593">
    <property type="entry name" value="AAA+_ATPase"/>
</dbReference>
<evidence type="ECO:0000313" key="9">
    <source>
        <dbReference type="Proteomes" id="UP000264006"/>
    </source>
</evidence>
<gene>
    <name evidence="8" type="ORF">DVS28_a1310</name>
</gene>
<dbReference type="OrthoDB" id="5241678at2"/>
<keyword evidence="2" id="KW-1003">Cell membrane</keyword>
<keyword evidence="3" id="KW-0547">Nucleotide-binding</keyword>
<keyword evidence="9" id="KW-1185">Reference proteome</keyword>
<dbReference type="SUPFAM" id="SSF50331">
    <property type="entry name" value="MOP-like"/>
    <property type="match status" value="1"/>
</dbReference>
<dbReference type="AlphaFoldDB" id="A0A346XUW2"/>
<keyword evidence="4 8" id="KW-0067">ATP-binding</keyword>
<dbReference type="InterPro" id="IPR013611">
    <property type="entry name" value="Transp-assoc_OB_typ2"/>
</dbReference>
<dbReference type="SUPFAM" id="SSF52540">
    <property type="entry name" value="P-loop containing nucleoside triphosphate hydrolases"/>
    <property type="match status" value="1"/>
</dbReference>
<dbReference type="Gene3D" id="2.40.50.100">
    <property type="match status" value="1"/>
</dbReference>
<feature type="domain" description="ABC transporter" evidence="7">
    <location>
        <begin position="4"/>
        <end position="232"/>
    </location>
</feature>
<organism evidence="8 9">
    <name type="scientific">Euzebya pacifica</name>
    <dbReference type="NCBI Taxonomy" id="1608957"/>
    <lineage>
        <taxon>Bacteria</taxon>
        <taxon>Bacillati</taxon>
        <taxon>Actinomycetota</taxon>
        <taxon>Nitriliruptoria</taxon>
        <taxon>Euzebyales</taxon>
    </lineage>
</organism>
<evidence type="ECO:0000259" key="7">
    <source>
        <dbReference type="PROSITE" id="PS50893"/>
    </source>
</evidence>
<dbReference type="InterPro" id="IPR003439">
    <property type="entry name" value="ABC_transporter-like_ATP-bd"/>
</dbReference>
<dbReference type="InterPro" id="IPR027417">
    <property type="entry name" value="P-loop_NTPase"/>
</dbReference>
<dbReference type="PANTHER" id="PTHR43875:SF15">
    <property type="entry name" value="TREHALOSE IMPORT ATP-BINDING PROTEIN SUGC"/>
    <property type="match status" value="1"/>
</dbReference>
<dbReference type="GO" id="GO:0005524">
    <property type="term" value="F:ATP binding"/>
    <property type="evidence" value="ECO:0007669"/>
    <property type="project" value="UniProtKB-KW"/>
</dbReference>
<dbReference type="KEGG" id="euz:DVS28_a1310"/>
<dbReference type="Pfam" id="PF08402">
    <property type="entry name" value="TOBE_2"/>
    <property type="match status" value="1"/>
</dbReference>
<dbReference type="GO" id="GO:0022857">
    <property type="term" value="F:transmembrane transporter activity"/>
    <property type="evidence" value="ECO:0007669"/>
    <property type="project" value="InterPro"/>
</dbReference>
<evidence type="ECO:0000256" key="4">
    <source>
        <dbReference type="ARBA" id="ARBA00022840"/>
    </source>
</evidence>
<dbReference type="GO" id="GO:0055052">
    <property type="term" value="C:ATP-binding cassette (ABC) transporter complex, substrate-binding subunit-containing"/>
    <property type="evidence" value="ECO:0007669"/>
    <property type="project" value="TreeGrafter"/>
</dbReference>
<dbReference type="SMART" id="SM00382">
    <property type="entry name" value="AAA"/>
    <property type="match status" value="1"/>
</dbReference>
<keyword evidence="5" id="KW-1278">Translocase</keyword>
<evidence type="ECO:0000256" key="2">
    <source>
        <dbReference type="ARBA" id="ARBA00022475"/>
    </source>
</evidence>